<dbReference type="Gene3D" id="3.30.1780.10">
    <property type="entry name" value="ornithine cyclodeaminase, domain 1"/>
    <property type="match status" value="1"/>
</dbReference>
<dbReference type="PANTHER" id="PTHR13812:SF19">
    <property type="entry name" value="KETIMINE REDUCTASE MU-CRYSTALLIN"/>
    <property type="match status" value="1"/>
</dbReference>
<evidence type="ECO:0008006" key="3">
    <source>
        <dbReference type="Google" id="ProtNLM"/>
    </source>
</evidence>
<dbReference type="InterPro" id="IPR023401">
    <property type="entry name" value="ODC_N"/>
</dbReference>
<dbReference type="Pfam" id="PF02423">
    <property type="entry name" value="OCD_Mu_crystall"/>
    <property type="match status" value="1"/>
</dbReference>
<dbReference type="InterPro" id="IPR003462">
    <property type="entry name" value="ODC_Mu_crystall"/>
</dbReference>
<protein>
    <recommendedName>
        <fullName evidence="3">Ornithine cyclodeaminase</fullName>
    </recommendedName>
</protein>
<accession>A0ABU0ZSG9</accession>
<dbReference type="InterPro" id="IPR036291">
    <property type="entry name" value="NAD(P)-bd_dom_sf"/>
</dbReference>
<comment type="caution">
    <text evidence="1">The sequence shown here is derived from an EMBL/GenBank/DDBJ whole genome shotgun (WGS) entry which is preliminary data.</text>
</comment>
<evidence type="ECO:0000313" key="2">
    <source>
        <dbReference type="Proteomes" id="UP001230908"/>
    </source>
</evidence>
<dbReference type="PANTHER" id="PTHR13812">
    <property type="entry name" value="KETIMINE REDUCTASE MU-CRYSTALLIN"/>
    <property type="match status" value="1"/>
</dbReference>
<dbReference type="RefSeq" id="WP_308717228.1">
    <property type="nucleotide sequence ID" value="NZ_JAVHUY010000049.1"/>
</dbReference>
<dbReference type="Gene3D" id="3.40.50.720">
    <property type="entry name" value="NAD(P)-binding Rossmann-like Domain"/>
    <property type="match status" value="1"/>
</dbReference>
<dbReference type="SUPFAM" id="SSF51735">
    <property type="entry name" value="NAD(P)-binding Rossmann-fold domains"/>
    <property type="match status" value="1"/>
</dbReference>
<gene>
    <name evidence="1" type="ORF">RB614_36295</name>
</gene>
<dbReference type="EMBL" id="JAVHUY010000049">
    <property type="protein sequence ID" value="MDQ7909973.1"/>
    <property type="molecule type" value="Genomic_DNA"/>
</dbReference>
<keyword evidence="2" id="KW-1185">Reference proteome</keyword>
<name>A0ABU0ZSG9_9ACTN</name>
<proteinExistence type="predicted"/>
<reference evidence="1 2" key="1">
    <citation type="submission" date="2023-08" db="EMBL/GenBank/DDBJ databases">
        <title>Phytohabitans sansha sp. nov., isolated from marine sediment.</title>
        <authorList>
            <person name="Zhao Y."/>
            <person name="Yi K."/>
        </authorList>
    </citation>
    <scope>NUCLEOTIDE SEQUENCE [LARGE SCALE GENOMIC DNA]</scope>
    <source>
        <strain evidence="1 2">ZYX-F-186</strain>
    </source>
</reference>
<sequence>MREFTDHDVSALVDGTDLLDEVARCLADLGRGDASQTAKQTLPLAGPGFLLSLSGIVPRLGLAATKWASYVPGGAGRPGRSTATVVGSDARTGEPVALMSGMAATRLRTAATAVAVARAARPGGGPRRVTLIGFGPTNRAVLRAARTAFALGDVRVLVRSTDSTRALAAEGIDATTDPATVAGSDLVFSATGATAPVADLNDLAAGGIAVSLDGDATWRRDPEVPVLRDHGRAPAVPRLLAGLEPVPAGRLLLDVAGCAVTDVALLAVLLEATR</sequence>
<organism evidence="1 2">
    <name type="scientific">Phytohabitans maris</name>
    <dbReference type="NCBI Taxonomy" id="3071409"/>
    <lineage>
        <taxon>Bacteria</taxon>
        <taxon>Bacillati</taxon>
        <taxon>Actinomycetota</taxon>
        <taxon>Actinomycetes</taxon>
        <taxon>Micromonosporales</taxon>
        <taxon>Micromonosporaceae</taxon>
    </lineage>
</organism>
<evidence type="ECO:0000313" key="1">
    <source>
        <dbReference type="EMBL" id="MDQ7909973.1"/>
    </source>
</evidence>
<dbReference type="Proteomes" id="UP001230908">
    <property type="component" value="Unassembled WGS sequence"/>
</dbReference>